<evidence type="ECO:0008006" key="3">
    <source>
        <dbReference type="Google" id="ProtNLM"/>
    </source>
</evidence>
<dbReference type="EMBL" id="PFWW01000043">
    <property type="protein sequence ID" value="PJA42665.1"/>
    <property type="molecule type" value="Genomic_DNA"/>
</dbReference>
<gene>
    <name evidence="1" type="ORF">CO176_01970</name>
</gene>
<reference evidence="2" key="1">
    <citation type="submission" date="2017-09" db="EMBL/GenBank/DDBJ databases">
        <title>Depth-based differentiation of microbial function through sediment-hosted aquifers and enrichment of novel symbionts in the deep terrestrial subsurface.</title>
        <authorList>
            <person name="Probst A.J."/>
            <person name="Ladd B."/>
            <person name="Jarett J.K."/>
            <person name="Geller-Mcgrath D.E."/>
            <person name="Sieber C.M.K."/>
            <person name="Emerson J.B."/>
            <person name="Anantharaman K."/>
            <person name="Thomas B.C."/>
            <person name="Malmstrom R."/>
            <person name="Stieglmeier M."/>
            <person name="Klingl A."/>
            <person name="Woyke T."/>
            <person name="Ryan C.M."/>
            <person name="Banfield J.F."/>
        </authorList>
    </citation>
    <scope>NUCLEOTIDE SEQUENCE [LARGE SCALE GENOMIC DNA]</scope>
</reference>
<accession>A0A2M7X928</accession>
<evidence type="ECO:0000313" key="2">
    <source>
        <dbReference type="Proteomes" id="UP000230484"/>
    </source>
</evidence>
<dbReference type="AlphaFoldDB" id="A0A2M7X928"/>
<dbReference type="Proteomes" id="UP000230484">
    <property type="component" value="Unassembled WGS sequence"/>
</dbReference>
<sequence length="193" mass="22358">MSIMNKRNTSKIDILLKQDKKIFHTKDLELLWGIANKSTLHTVISRYAQKKILIPIYRGFYTTVPLEKINPIELGASAIHNYAYLSTETVLSQNGIIFQSIEAYTFCSGKSKKIRVNGNIYMSRQLKDEYLYNTEGIIDKGNYKIATPERAVADMLYFNPKYYFDAKDQINWDKVADINRVCYSVIKKGVYKK</sequence>
<evidence type="ECO:0000313" key="1">
    <source>
        <dbReference type="EMBL" id="PJA42665.1"/>
    </source>
</evidence>
<proteinExistence type="predicted"/>
<protein>
    <recommendedName>
        <fullName evidence="3">AbiEi antitoxin C-terminal domain-containing protein</fullName>
    </recommendedName>
</protein>
<organism evidence="1 2">
    <name type="scientific">Candidatus Woesebacteria bacterium CG_4_9_14_3_um_filter_39_10</name>
    <dbReference type="NCBI Taxonomy" id="1975056"/>
    <lineage>
        <taxon>Bacteria</taxon>
        <taxon>Candidatus Woeseibacteriota</taxon>
    </lineage>
</organism>
<comment type="caution">
    <text evidence="1">The sequence shown here is derived from an EMBL/GenBank/DDBJ whole genome shotgun (WGS) entry which is preliminary data.</text>
</comment>
<name>A0A2M7X928_9BACT</name>